<keyword evidence="1" id="KW-0812">Transmembrane</keyword>
<evidence type="ECO:0000256" key="1">
    <source>
        <dbReference type="SAM" id="Phobius"/>
    </source>
</evidence>
<evidence type="ECO:0000313" key="2">
    <source>
        <dbReference type="EMBL" id="OGH68549.1"/>
    </source>
</evidence>
<feature type="transmembrane region" description="Helical" evidence="1">
    <location>
        <begin position="560"/>
        <end position="579"/>
    </location>
</feature>
<dbReference type="STRING" id="1798680.A3J66_03070"/>
<feature type="transmembrane region" description="Helical" evidence="1">
    <location>
        <begin position="531"/>
        <end position="548"/>
    </location>
</feature>
<feature type="transmembrane region" description="Helical" evidence="1">
    <location>
        <begin position="269"/>
        <end position="288"/>
    </location>
</feature>
<reference evidence="2 3" key="1">
    <citation type="journal article" date="2016" name="Nat. Commun.">
        <title>Thousands of microbial genomes shed light on interconnected biogeochemical processes in an aquifer system.</title>
        <authorList>
            <person name="Anantharaman K."/>
            <person name="Brown C.T."/>
            <person name="Hug L.A."/>
            <person name="Sharon I."/>
            <person name="Castelle C.J."/>
            <person name="Probst A.J."/>
            <person name="Thomas B.C."/>
            <person name="Singh A."/>
            <person name="Wilkins M.J."/>
            <person name="Karaoz U."/>
            <person name="Brodie E.L."/>
            <person name="Williams K.H."/>
            <person name="Hubbard S.S."/>
            <person name="Banfield J.F."/>
        </authorList>
    </citation>
    <scope>NUCLEOTIDE SEQUENCE [LARGE SCALE GENOMIC DNA]</scope>
</reference>
<feature type="transmembrane region" description="Helical" evidence="1">
    <location>
        <begin position="163"/>
        <end position="182"/>
    </location>
</feature>
<feature type="transmembrane region" description="Helical" evidence="1">
    <location>
        <begin position="352"/>
        <end position="373"/>
    </location>
</feature>
<feature type="transmembrane region" description="Helical" evidence="1">
    <location>
        <begin position="379"/>
        <end position="397"/>
    </location>
</feature>
<feature type="transmembrane region" description="Helical" evidence="1">
    <location>
        <begin position="12"/>
        <end position="31"/>
    </location>
</feature>
<accession>A0A1F6MAA4</accession>
<dbReference type="EMBL" id="MFQB01000012">
    <property type="protein sequence ID" value="OGH68549.1"/>
    <property type="molecule type" value="Genomic_DNA"/>
</dbReference>
<feature type="transmembrane region" description="Helical" evidence="1">
    <location>
        <begin position="138"/>
        <end position="157"/>
    </location>
</feature>
<feature type="transmembrane region" description="Helical" evidence="1">
    <location>
        <begin position="97"/>
        <end position="117"/>
    </location>
</feature>
<proteinExistence type="predicted"/>
<keyword evidence="1" id="KW-0472">Membrane</keyword>
<protein>
    <submittedName>
        <fullName evidence="2">Uncharacterized protein</fullName>
    </submittedName>
</protein>
<feature type="transmembrane region" description="Helical" evidence="1">
    <location>
        <begin position="585"/>
        <end position="608"/>
    </location>
</feature>
<dbReference type="AlphaFoldDB" id="A0A1F6MAA4"/>
<feature type="transmembrane region" description="Helical" evidence="1">
    <location>
        <begin position="404"/>
        <end position="423"/>
    </location>
</feature>
<dbReference type="Proteomes" id="UP000176282">
    <property type="component" value="Unassembled WGS sequence"/>
</dbReference>
<keyword evidence="1" id="KW-1133">Transmembrane helix</keyword>
<feature type="transmembrane region" description="Helical" evidence="1">
    <location>
        <begin position="615"/>
        <end position="634"/>
    </location>
</feature>
<comment type="caution">
    <text evidence="2">The sequence shown here is derived from an EMBL/GenBank/DDBJ whole genome shotgun (WGS) entry which is preliminary data.</text>
</comment>
<feature type="transmembrane region" description="Helical" evidence="1">
    <location>
        <begin position="477"/>
        <end position="496"/>
    </location>
</feature>
<feature type="transmembrane region" description="Helical" evidence="1">
    <location>
        <begin position="37"/>
        <end position="59"/>
    </location>
</feature>
<feature type="transmembrane region" description="Helical" evidence="1">
    <location>
        <begin position="203"/>
        <end position="220"/>
    </location>
</feature>
<feature type="transmembrane region" description="Helical" evidence="1">
    <location>
        <begin position="443"/>
        <end position="465"/>
    </location>
</feature>
<name>A0A1F6MAA4_9BACT</name>
<organism evidence="2 3">
    <name type="scientific">Candidatus Magasanikbacteria bacterium RIFCSPHIGHO2_02_FULL_47_14</name>
    <dbReference type="NCBI Taxonomy" id="1798680"/>
    <lineage>
        <taxon>Bacteria</taxon>
        <taxon>Candidatus Magasanikiibacteriota</taxon>
    </lineage>
</organism>
<sequence length="800" mass="93207">MKYTRIVQRLIFFFFFLYVLFYLSVIVFPDVRNFVGFYTPLSLVHFFTLVFCVSIVFFLKTKIYHHPNKRPKHVNRWIVAGYKIIAAAFHTSALRRVVTILLFIATPIALLPAQALLDQKKWAGINADVLQSILQAQKPIFFVFFFFLTALWILVTSKYSKKYLPFAQHVFFITLILFEYLFISQKFFNTTYHITFYPFIKHLLIFISSVSGGISVLHTFDTSYADLKKEKQSELGAQLYCIKKFRATYPRLQNIPAIGRVTENIYKQGWFVTGFLGLFLVTFFFLTAPLSQRFLTGDEFHIFSVAQGLLNSTTCVAWNQLYDTPGYTYTSQCILSGIVAFFFFITQHVSIFVAKLPSLIVSVANIFLIYSLLSKIGTKQIALFSVLFYVLNPLFIYESAFIRGYIYIVFLLLLLTHFVFKMIQTTNQKKVLLFILLQGITLFTGYKIHLTFITVAPFVCALWIWKLHDYAKKTNRMHLFSLIVTYIGLAGVWFAIRFFEQKNWATAGAISLQWKTFDVSFFTFPPTVTKIIFGIGIAGFLCFAFRLYKTKKKIPAPFVMALVLIGMFVSTHIIYAVFADTKNLILRYMTNIIVLNVILLPFFLFLIIRRLLIQRIAPAVIILLFMGVPYVSFWTSDRMNRGWDNTYNIIDMYSLEEFTSPYRAKEKWGAPYTKIKEHIEPSDTVAIITELVHDPTIQILTEHAAQIELFCLRFSPFQFINNSIYCAEEDYYSTELRPIKYEAISRILESHDKTFIVFPSRKNYKFMTQTQYINDLFGFQKISGTGFDTTYIDVYLYERR</sequence>
<evidence type="ECO:0000313" key="3">
    <source>
        <dbReference type="Proteomes" id="UP000176282"/>
    </source>
</evidence>
<feature type="transmembrane region" description="Helical" evidence="1">
    <location>
        <begin position="327"/>
        <end position="345"/>
    </location>
</feature>
<gene>
    <name evidence="2" type="ORF">A3J66_03070</name>
</gene>